<organism evidence="1">
    <name type="scientific">Cacopsylla melanoneura</name>
    <dbReference type="NCBI Taxonomy" id="428564"/>
    <lineage>
        <taxon>Eukaryota</taxon>
        <taxon>Metazoa</taxon>
        <taxon>Ecdysozoa</taxon>
        <taxon>Arthropoda</taxon>
        <taxon>Hexapoda</taxon>
        <taxon>Insecta</taxon>
        <taxon>Pterygota</taxon>
        <taxon>Neoptera</taxon>
        <taxon>Paraneoptera</taxon>
        <taxon>Hemiptera</taxon>
        <taxon>Sternorrhyncha</taxon>
        <taxon>Psylloidea</taxon>
        <taxon>Psyllidae</taxon>
        <taxon>Psyllinae</taxon>
        <taxon>Cacopsylla</taxon>
    </lineage>
</organism>
<name>A0A8D8THC2_9HEMI</name>
<dbReference type="AlphaFoldDB" id="A0A8D8THC2"/>
<dbReference type="EMBL" id="HBUF01284453">
    <property type="protein sequence ID" value="CAG6687999.1"/>
    <property type="molecule type" value="Transcribed_RNA"/>
</dbReference>
<proteinExistence type="predicted"/>
<protein>
    <submittedName>
        <fullName evidence="1">Uncharacterized protein</fullName>
    </submittedName>
</protein>
<reference evidence="1" key="1">
    <citation type="submission" date="2021-05" db="EMBL/GenBank/DDBJ databases">
        <authorList>
            <person name="Alioto T."/>
            <person name="Alioto T."/>
            <person name="Gomez Garrido J."/>
        </authorList>
    </citation>
    <scope>NUCLEOTIDE SEQUENCE</scope>
</reference>
<evidence type="ECO:0000313" key="1">
    <source>
        <dbReference type="EMBL" id="CAG6687999.1"/>
    </source>
</evidence>
<accession>A0A8D8THC2</accession>
<sequence length="105" mass="12350">MFIFMYNIYAETRDINVMSLCQTRCKENPTRTSDSNNISTEVICSLHLIIWIILNTFPNNKVTSSERNSKIACVSYFSYTTPYRLSVIIRACQIRHLFLSFYDKM</sequence>